<dbReference type="EC" id="2.2.1.1" evidence="5"/>
<evidence type="ECO:0000259" key="12">
    <source>
        <dbReference type="SMART" id="SM00861"/>
    </source>
</evidence>
<evidence type="ECO:0000256" key="8">
    <source>
        <dbReference type="ARBA" id="ARBA00022723"/>
    </source>
</evidence>
<dbReference type="CDD" id="cd07033">
    <property type="entry name" value="TPP_PYR_DXS_TK_like"/>
    <property type="match status" value="1"/>
</dbReference>
<sequence length="362" mass="39301">ASESSWLRTFNAYKQKHPELAEDLQQLIDGNLTPDWDAELPVFHEKDDPAIATREVSGVVLQELEKKLPNLFGGAADLASSNKTNLKASERFSPDNYAAKNISFGVREFAMGAAVNGMTLHGGVQAFGATFFVFSDYLRSAIRSAALMGIPSTFIMTHDSIAVGEDGPTHEPIEHLASFRAMPGLTVIRPADGNETVEAYRHAFNQTTQPTMLVLSRQNLPILPNSAEKAKIGLAKGAYILADSPLDKLDIILLASGSEAHLMTAVRENLAKKGYGARVVSIPSFDLFDKQSPEYKEAILPKAVKKRFAAEMGASYGWHKYLGGEGNMLAIDSFGMSGPGDELAKHFGFTVENLTKLALQQL</sequence>
<dbReference type="GO" id="GO:0046872">
    <property type="term" value="F:metal ion binding"/>
    <property type="evidence" value="ECO:0007669"/>
    <property type="project" value="UniProtKB-KW"/>
</dbReference>
<evidence type="ECO:0000256" key="9">
    <source>
        <dbReference type="ARBA" id="ARBA00022842"/>
    </source>
</evidence>
<dbReference type="Gene3D" id="3.40.50.970">
    <property type="match status" value="1"/>
</dbReference>
<evidence type="ECO:0000256" key="2">
    <source>
        <dbReference type="ARBA" id="ARBA00001964"/>
    </source>
</evidence>
<evidence type="ECO:0000313" key="13">
    <source>
        <dbReference type="EMBL" id="EFS01350.1"/>
    </source>
</evidence>
<keyword evidence="8" id="KW-0479">Metal-binding</keyword>
<dbReference type="InterPro" id="IPR033247">
    <property type="entry name" value="Transketolase_fam"/>
</dbReference>
<gene>
    <name evidence="13" type="ORF">NT03LS_0444</name>
</gene>
<accession>E3ZM00</accession>
<dbReference type="InterPro" id="IPR055152">
    <property type="entry name" value="Transketolase-like_C_2"/>
</dbReference>
<evidence type="ECO:0000256" key="5">
    <source>
        <dbReference type="ARBA" id="ARBA00013152"/>
    </source>
</evidence>
<feature type="domain" description="Transketolase-like pyrimidine-binding" evidence="12">
    <location>
        <begin position="51"/>
        <end position="222"/>
    </location>
</feature>
<comment type="subunit">
    <text evidence="4">Homodimer.</text>
</comment>
<evidence type="ECO:0000256" key="3">
    <source>
        <dbReference type="ARBA" id="ARBA00007131"/>
    </source>
</evidence>
<comment type="cofactor">
    <cofactor evidence="2">
        <name>thiamine diphosphate</name>
        <dbReference type="ChEBI" id="CHEBI:58937"/>
    </cofactor>
</comment>
<comment type="caution">
    <text evidence="13">The sequence shown here is derived from an EMBL/GenBank/DDBJ whole genome shotgun (WGS) entry which is preliminary data.</text>
</comment>
<comment type="similarity">
    <text evidence="3">Belongs to the transketolase family.</text>
</comment>
<dbReference type="PATRIC" id="fig|702453.3.peg.344"/>
<dbReference type="RefSeq" id="WP_003745422.1">
    <property type="nucleotide sequence ID" value="NZ_CM001051.1"/>
</dbReference>
<dbReference type="SUPFAM" id="SSF52922">
    <property type="entry name" value="TK C-terminal domain-like"/>
    <property type="match status" value="1"/>
</dbReference>
<evidence type="ECO:0000256" key="7">
    <source>
        <dbReference type="ARBA" id="ARBA00022679"/>
    </source>
</evidence>
<dbReference type="FunFam" id="3.40.50.970:FF:000003">
    <property type="entry name" value="Transketolase"/>
    <property type="match status" value="1"/>
</dbReference>
<evidence type="ECO:0000256" key="1">
    <source>
        <dbReference type="ARBA" id="ARBA00001946"/>
    </source>
</evidence>
<dbReference type="Pfam" id="PF22613">
    <property type="entry name" value="Transketolase_C_1"/>
    <property type="match status" value="1"/>
</dbReference>
<dbReference type="InterPro" id="IPR029061">
    <property type="entry name" value="THDP-binding"/>
</dbReference>
<dbReference type="PANTHER" id="PTHR43522:SF2">
    <property type="entry name" value="TRANSKETOLASE 1-RELATED"/>
    <property type="match status" value="1"/>
</dbReference>
<dbReference type="InterPro" id="IPR009014">
    <property type="entry name" value="Transketo_C/PFOR_II"/>
</dbReference>
<comment type="cofactor">
    <cofactor evidence="1">
        <name>Mg(2+)</name>
        <dbReference type="ChEBI" id="CHEBI:18420"/>
    </cofactor>
</comment>
<dbReference type="Gene3D" id="3.40.50.920">
    <property type="match status" value="1"/>
</dbReference>
<dbReference type="SMART" id="SM00861">
    <property type="entry name" value="Transket_pyr"/>
    <property type="match status" value="1"/>
</dbReference>
<name>E3ZM00_LISSE</name>
<dbReference type="FunFam" id="3.40.50.920:FF:000003">
    <property type="entry name" value="Transketolase"/>
    <property type="match status" value="1"/>
</dbReference>
<dbReference type="GO" id="GO:0005829">
    <property type="term" value="C:cytosol"/>
    <property type="evidence" value="ECO:0007669"/>
    <property type="project" value="TreeGrafter"/>
</dbReference>
<dbReference type="PROSITE" id="PS00802">
    <property type="entry name" value="TRANSKETOLASE_2"/>
    <property type="match status" value="1"/>
</dbReference>
<dbReference type="Pfam" id="PF02779">
    <property type="entry name" value="Transket_pyr"/>
    <property type="match status" value="1"/>
</dbReference>
<keyword evidence="9" id="KW-0460">Magnesium</keyword>
<evidence type="ECO:0000256" key="4">
    <source>
        <dbReference type="ARBA" id="ARBA00011738"/>
    </source>
</evidence>
<dbReference type="GO" id="GO:0006098">
    <property type="term" value="P:pentose-phosphate shunt"/>
    <property type="evidence" value="ECO:0007669"/>
    <property type="project" value="TreeGrafter"/>
</dbReference>
<organism evidence="13">
    <name type="scientific">Listeria seeligeri FSL N1-067</name>
    <dbReference type="NCBI Taxonomy" id="702453"/>
    <lineage>
        <taxon>Bacteria</taxon>
        <taxon>Bacillati</taxon>
        <taxon>Bacillota</taxon>
        <taxon>Bacilli</taxon>
        <taxon>Bacillales</taxon>
        <taxon>Listeriaceae</taxon>
        <taxon>Listeria</taxon>
    </lineage>
</organism>
<evidence type="ECO:0000256" key="6">
    <source>
        <dbReference type="ARBA" id="ARBA00016662"/>
    </source>
</evidence>
<dbReference type="GO" id="GO:0004802">
    <property type="term" value="F:transketolase activity"/>
    <property type="evidence" value="ECO:0007669"/>
    <property type="project" value="UniProtKB-EC"/>
</dbReference>
<keyword evidence="10" id="KW-0786">Thiamine pyrophosphate</keyword>
<comment type="catalytic activity">
    <reaction evidence="11">
        <text>D-sedoheptulose 7-phosphate + D-glyceraldehyde 3-phosphate = aldehydo-D-ribose 5-phosphate + D-xylulose 5-phosphate</text>
        <dbReference type="Rhea" id="RHEA:10508"/>
        <dbReference type="ChEBI" id="CHEBI:57483"/>
        <dbReference type="ChEBI" id="CHEBI:57737"/>
        <dbReference type="ChEBI" id="CHEBI:58273"/>
        <dbReference type="ChEBI" id="CHEBI:59776"/>
        <dbReference type="EC" id="2.2.1.1"/>
    </reaction>
</comment>
<evidence type="ECO:0000256" key="11">
    <source>
        <dbReference type="ARBA" id="ARBA00049473"/>
    </source>
</evidence>
<dbReference type="InterPro" id="IPR005475">
    <property type="entry name" value="Transketolase-like_Pyr-bd"/>
</dbReference>
<proteinExistence type="inferred from homology"/>
<dbReference type="AlphaFoldDB" id="E3ZM00"/>
<dbReference type="Proteomes" id="UP000004302">
    <property type="component" value="Chromosome"/>
</dbReference>
<dbReference type="SUPFAM" id="SSF52518">
    <property type="entry name" value="Thiamin diphosphate-binding fold (THDP-binding)"/>
    <property type="match status" value="1"/>
</dbReference>
<feature type="non-terminal residue" evidence="13">
    <location>
        <position position="1"/>
    </location>
</feature>
<dbReference type="InterPro" id="IPR020826">
    <property type="entry name" value="Transketolase_BS"/>
</dbReference>
<dbReference type="EMBL" id="ADXJ01000181">
    <property type="protein sequence ID" value="EFS01350.1"/>
    <property type="molecule type" value="Genomic_DNA"/>
</dbReference>
<dbReference type="PANTHER" id="PTHR43522">
    <property type="entry name" value="TRANSKETOLASE"/>
    <property type="match status" value="1"/>
</dbReference>
<reference evidence="13" key="1">
    <citation type="journal article" date="2010" name="Microbiol. Resour. Announc.">
        <title>Comparative genomics of the bacterial genus Listeria: Genome evolution is characterized by limited gene acquisition and limited gene loss.</title>
        <authorList>
            <person name="den Bakker H.C."/>
            <person name="Cummings C.A."/>
            <person name="Ferreira V."/>
            <person name="Vatta P."/>
            <person name="Orsi R.H."/>
            <person name="Degoricija L."/>
            <person name="Barker M."/>
            <person name="Petrauskene O."/>
            <person name="Furtado M.R."/>
            <person name="Wiedmann M."/>
        </authorList>
    </citation>
    <scope>NUCLEOTIDE SEQUENCE [LARGE SCALE GENOMIC DNA]</scope>
    <source>
        <strain evidence="13">FSL N1-067</strain>
    </source>
</reference>
<protein>
    <recommendedName>
        <fullName evidence="6">Transketolase</fullName>
        <ecNumber evidence="5">2.2.1.1</ecNumber>
    </recommendedName>
</protein>
<dbReference type="HOGENOM" id="CLU_009227_2_1_9"/>
<keyword evidence="7" id="KW-0808">Transferase</keyword>
<evidence type="ECO:0000256" key="10">
    <source>
        <dbReference type="ARBA" id="ARBA00023052"/>
    </source>
</evidence>